<dbReference type="EMBL" id="BGPR01113827">
    <property type="protein sequence ID" value="GBM99166.1"/>
    <property type="molecule type" value="Genomic_DNA"/>
</dbReference>
<evidence type="ECO:0000313" key="2">
    <source>
        <dbReference type="EMBL" id="GBM99166.1"/>
    </source>
</evidence>
<name>A0A4Y2KC52_ARAVE</name>
<feature type="compositionally biased region" description="Polar residues" evidence="1">
    <location>
        <begin position="78"/>
        <end position="95"/>
    </location>
</feature>
<sequence>GMFNIVPPGTSGKTNPSGCANESLHEKFKDHFITFVKPSKEERVLLLIASFNPAEVVQTPPPIAIGVKTNAHRKEVEPSSSAATPNQNKTSSNAFVSPEEIQPHSKTAARTINRRSRKPEGEK</sequence>
<feature type="region of interest" description="Disordered" evidence="1">
    <location>
        <begin position="70"/>
        <end position="123"/>
    </location>
</feature>
<feature type="region of interest" description="Disordered" evidence="1">
    <location>
        <begin position="1"/>
        <end position="22"/>
    </location>
</feature>
<feature type="non-terminal residue" evidence="2">
    <location>
        <position position="1"/>
    </location>
</feature>
<proteinExistence type="predicted"/>
<dbReference type="Proteomes" id="UP000499080">
    <property type="component" value="Unassembled WGS sequence"/>
</dbReference>
<accession>A0A4Y2KC52</accession>
<protein>
    <submittedName>
        <fullName evidence="2">Uncharacterized protein</fullName>
    </submittedName>
</protein>
<feature type="compositionally biased region" description="Polar residues" evidence="1">
    <location>
        <begin position="11"/>
        <end position="20"/>
    </location>
</feature>
<reference evidence="2 3" key="1">
    <citation type="journal article" date="2019" name="Sci. Rep.">
        <title>Orb-weaving spider Araneus ventricosus genome elucidates the spidroin gene catalogue.</title>
        <authorList>
            <person name="Kono N."/>
            <person name="Nakamura H."/>
            <person name="Ohtoshi R."/>
            <person name="Moran D.A.P."/>
            <person name="Shinohara A."/>
            <person name="Yoshida Y."/>
            <person name="Fujiwara M."/>
            <person name="Mori M."/>
            <person name="Tomita M."/>
            <person name="Arakawa K."/>
        </authorList>
    </citation>
    <scope>NUCLEOTIDE SEQUENCE [LARGE SCALE GENOMIC DNA]</scope>
</reference>
<dbReference type="AlphaFoldDB" id="A0A4Y2KC52"/>
<comment type="caution">
    <text evidence="2">The sequence shown here is derived from an EMBL/GenBank/DDBJ whole genome shotgun (WGS) entry which is preliminary data.</text>
</comment>
<keyword evidence="3" id="KW-1185">Reference proteome</keyword>
<evidence type="ECO:0000256" key="1">
    <source>
        <dbReference type="SAM" id="MobiDB-lite"/>
    </source>
</evidence>
<evidence type="ECO:0000313" key="3">
    <source>
        <dbReference type="Proteomes" id="UP000499080"/>
    </source>
</evidence>
<gene>
    <name evidence="2" type="ORF">AVEN_262011_1</name>
</gene>
<organism evidence="2 3">
    <name type="scientific">Araneus ventricosus</name>
    <name type="common">Orbweaver spider</name>
    <name type="synonym">Epeira ventricosa</name>
    <dbReference type="NCBI Taxonomy" id="182803"/>
    <lineage>
        <taxon>Eukaryota</taxon>
        <taxon>Metazoa</taxon>
        <taxon>Ecdysozoa</taxon>
        <taxon>Arthropoda</taxon>
        <taxon>Chelicerata</taxon>
        <taxon>Arachnida</taxon>
        <taxon>Araneae</taxon>
        <taxon>Araneomorphae</taxon>
        <taxon>Entelegynae</taxon>
        <taxon>Araneoidea</taxon>
        <taxon>Araneidae</taxon>
        <taxon>Araneus</taxon>
    </lineage>
</organism>